<name>A0ABD4T2X6_9CYAN</name>
<sequence length="252" mass="28307">MIQVSFVLVEPQDERNVGSVARAMKTMGYEDLRLVRPHCDPLGEKARVLAHGSVEILQSAQIYRTLPEALSQVDFACATTARHRLTKYHYTSVRELPQRLQEKQAWISRVALVFGSERSGLSNQDIALCDLVTTIPQATLSPSLNLAQAVMVCAFVLSESHTAVQIKDQRINGQSMPMNQYAALRSSTLRLMHRIGLADRYQSWVIKGLGRLGYEDLYLLHRIRSFMERKLDELEGKAASFPPEDGKGHRGS</sequence>
<keyword evidence="3" id="KW-0808">Transferase</keyword>
<evidence type="ECO:0000259" key="5">
    <source>
        <dbReference type="Pfam" id="PF00588"/>
    </source>
</evidence>
<accession>A0ABD4T2X6</accession>
<evidence type="ECO:0000256" key="4">
    <source>
        <dbReference type="ARBA" id="ARBA00022691"/>
    </source>
</evidence>
<evidence type="ECO:0000313" key="7">
    <source>
        <dbReference type="Proteomes" id="UP000031561"/>
    </source>
</evidence>
<dbReference type="InterPro" id="IPR029026">
    <property type="entry name" value="tRNA_m1G_MTases_N"/>
</dbReference>
<dbReference type="GO" id="GO:0032259">
    <property type="term" value="P:methylation"/>
    <property type="evidence" value="ECO:0007669"/>
    <property type="project" value="UniProtKB-KW"/>
</dbReference>
<comment type="caution">
    <text evidence="6">The sequence shown here is derived from an EMBL/GenBank/DDBJ whole genome shotgun (WGS) entry which is preliminary data.</text>
</comment>
<organism evidence="6 7">
    <name type="scientific">Lyngbya confervoides BDU141951</name>
    <dbReference type="NCBI Taxonomy" id="1574623"/>
    <lineage>
        <taxon>Bacteria</taxon>
        <taxon>Bacillati</taxon>
        <taxon>Cyanobacteriota</taxon>
        <taxon>Cyanophyceae</taxon>
        <taxon>Oscillatoriophycideae</taxon>
        <taxon>Oscillatoriales</taxon>
        <taxon>Microcoleaceae</taxon>
        <taxon>Lyngbya</taxon>
    </lineage>
</organism>
<dbReference type="GO" id="GO:0008168">
    <property type="term" value="F:methyltransferase activity"/>
    <property type="evidence" value="ECO:0007669"/>
    <property type="project" value="UniProtKB-KW"/>
</dbReference>
<dbReference type="PANTHER" id="PTHR42786:SF1">
    <property type="entry name" value="TRNA (CYTIDINE_URIDINE-2'-O-)-METHYLTRANSFERASE TRMJ"/>
    <property type="match status" value="1"/>
</dbReference>
<dbReference type="CDD" id="cd18093">
    <property type="entry name" value="SpoU-like_TrmJ"/>
    <property type="match status" value="1"/>
</dbReference>
<dbReference type="EMBL" id="JTHE03000044">
    <property type="protein sequence ID" value="MCM1982800.1"/>
    <property type="molecule type" value="Genomic_DNA"/>
</dbReference>
<proteinExistence type="inferred from homology"/>
<keyword evidence="4" id="KW-0949">S-adenosyl-L-methionine</keyword>
<dbReference type="InterPro" id="IPR001537">
    <property type="entry name" value="SpoU_MeTrfase"/>
</dbReference>
<dbReference type="SUPFAM" id="SSF75217">
    <property type="entry name" value="alpha/beta knot"/>
    <property type="match status" value="1"/>
</dbReference>
<dbReference type="Pfam" id="PF00588">
    <property type="entry name" value="SpoU_methylase"/>
    <property type="match status" value="1"/>
</dbReference>
<dbReference type="AlphaFoldDB" id="A0ABD4T2X6"/>
<dbReference type="InterPro" id="IPR004384">
    <property type="entry name" value="RNA_MeTrfase_TrmJ/LasT"/>
</dbReference>
<reference evidence="6 7" key="1">
    <citation type="journal article" date="2015" name="Genome Announc.">
        <title>Draft Genome Sequence of Filamentous Marine Cyanobacterium Lyngbya confervoides Strain BDU141951.</title>
        <authorList>
            <person name="Chandrababunaidu M.M."/>
            <person name="Sen D."/>
            <person name="Tripathy S."/>
        </authorList>
    </citation>
    <scope>NUCLEOTIDE SEQUENCE [LARGE SCALE GENOMIC DNA]</scope>
    <source>
        <strain evidence="6 7">BDU141951</strain>
    </source>
</reference>
<keyword evidence="7" id="KW-1185">Reference proteome</keyword>
<dbReference type="RefSeq" id="WP_201277056.1">
    <property type="nucleotide sequence ID" value="NZ_JTHE03000044.1"/>
</dbReference>
<evidence type="ECO:0000256" key="2">
    <source>
        <dbReference type="ARBA" id="ARBA00022603"/>
    </source>
</evidence>
<evidence type="ECO:0000313" key="6">
    <source>
        <dbReference type="EMBL" id="MCM1982800.1"/>
    </source>
</evidence>
<feature type="domain" description="tRNA/rRNA methyltransferase SpoU type" evidence="5">
    <location>
        <begin position="4"/>
        <end position="154"/>
    </location>
</feature>
<protein>
    <recommendedName>
        <fullName evidence="5">tRNA/rRNA methyltransferase SpoU type domain-containing protein</fullName>
    </recommendedName>
</protein>
<keyword evidence="2" id="KW-0489">Methyltransferase</keyword>
<dbReference type="Gene3D" id="3.40.1280.10">
    <property type="match status" value="1"/>
</dbReference>
<dbReference type="Proteomes" id="UP000031561">
    <property type="component" value="Unassembled WGS sequence"/>
</dbReference>
<dbReference type="PANTHER" id="PTHR42786">
    <property type="entry name" value="TRNA/RRNA METHYLTRANSFERASE"/>
    <property type="match status" value="1"/>
</dbReference>
<gene>
    <name evidence="6" type="ORF">QQ91_0008185</name>
</gene>
<evidence type="ECO:0000256" key="3">
    <source>
        <dbReference type="ARBA" id="ARBA00022679"/>
    </source>
</evidence>
<comment type="similarity">
    <text evidence="1">Belongs to the class IV-like SAM-binding methyltransferase superfamily. RNA methyltransferase TrmH family.</text>
</comment>
<evidence type="ECO:0000256" key="1">
    <source>
        <dbReference type="ARBA" id="ARBA00007228"/>
    </source>
</evidence>
<dbReference type="InterPro" id="IPR029028">
    <property type="entry name" value="Alpha/beta_knot_MTases"/>
</dbReference>